<reference evidence="4" key="1">
    <citation type="submission" date="2014-03" db="EMBL/GenBank/DDBJ databases">
        <authorList>
            <person name="Aksoy S."/>
            <person name="Warren W."/>
            <person name="Wilson R.K."/>
        </authorList>
    </citation>
    <scope>NUCLEOTIDE SEQUENCE [LARGE SCALE GENOMIC DNA]</scope>
    <source>
        <strain evidence="4">IAEA</strain>
    </source>
</reference>
<name>A0A1A9WUD0_9MUSC</name>
<dbReference type="Proteomes" id="UP000091820">
    <property type="component" value="Unassembled WGS sequence"/>
</dbReference>
<dbReference type="EnsemblMetazoa" id="GBRI032423-RA">
    <property type="protein sequence ID" value="GBRI032423-PA"/>
    <property type="gene ID" value="GBRI032423"/>
</dbReference>
<evidence type="ECO:0000313" key="3">
    <source>
        <dbReference type="EnsemblMetazoa" id="GBRI032423-PA"/>
    </source>
</evidence>
<sequence>MKRCADLLLLILIGSSLIDLGSCAVTYEDIRGTLQSLIYSYNQLDNKLERHEHRERALGELMKKGMIALQKGQKNLEPINGIFARLDERVSQIETMLIAQEEKYNIQTEKLGEALEHIFKWMRDNDECMKRPPLPVMSNSQESKPIDPNISAKFVEKQEDINKQLMNEIQDLSLGVTKLLDITRNMMEQTEVAFKSTPATQEMLSKIEDHLISYSVMTPSPPVVIEATNNTEFENKVFKILGEVNSGIAELKELPRSPEGLSLTDKEFIETLNNETLRVLEYTQNEVRKANDKETAEAVNLIKLIEALNNETLHALEYAKNDIKNANEKAFVKTTDLINDTERILNSNLNTVQESVADSANLLQEFYNEMNNSYSKFNEGLEIFNKFNNILMTNSEYVLDTQRKVEFGTIQIVQKIGDFMEKHRNEIIALMKKRFDNVDETMINNQIEAMQNFSSLIESEITQVWHQISIMHEELMATRDLLKTVDARNEASVNSTYDSVSAMGVKVEDIKGRMLDMESNLNYLLGKLSLISQEFNNIKTGLGESLDELHNIFRSVENKIPRKDPQDINYETELNLLPKRHIIP</sequence>
<protein>
    <submittedName>
        <fullName evidence="3">Uncharacterized protein</fullName>
    </submittedName>
</protein>
<dbReference type="VEuPathDB" id="VectorBase:GBRI032423"/>
<dbReference type="PANTHER" id="PTHR39960:SF1">
    <property type="entry name" value="LD34147P"/>
    <property type="match status" value="1"/>
</dbReference>
<evidence type="ECO:0000256" key="1">
    <source>
        <dbReference type="SAM" id="Coils"/>
    </source>
</evidence>
<feature type="signal peptide" evidence="2">
    <location>
        <begin position="1"/>
        <end position="23"/>
    </location>
</feature>
<accession>A0A1A9WUD0</accession>
<organism evidence="3 4">
    <name type="scientific">Glossina brevipalpis</name>
    <dbReference type="NCBI Taxonomy" id="37001"/>
    <lineage>
        <taxon>Eukaryota</taxon>
        <taxon>Metazoa</taxon>
        <taxon>Ecdysozoa</taxon>
        <taxon>Arthropoda</taxon>
        <taxon>Hexapoda</taxon>
        <taxon>Insecta</taxon>
        <taxon>Pterygota</taxon>
        <taxon>Neoptera</taxon>
        <taxon>Endopterygota</taxon>
        <taxon>Diptera</taxon>
        <taxon>Brachycera</taxon>
        <taxon>Muscomorpha</taxon>
        <taxon>Hippoboscoidea</taxon>
        <taxon>Glossinidae</taxon>
        <taxon>Glossina</taxon>
    </lineage>
</organism>
<dbReference type="STRING" id="37001.A0A1A9WUD0"/>
<keyword evidence="2" id="KW-0732">Signal</keyword>
<feature type="chain" id="PRO_5008400750" evidence="2">
    <location>
        <begin position="24"/>
        <end position="584"/>
    </location>
</feature>
<keyword evidence="4" id="KW-1185">Reference proteome</keyword>
<proteinExistence type="predicted"/>
<evidence type="ECO:0000256" key="2">
    <source>
        <dbReference type="SAM" id="SignalP"/>
    </source>
</evidence>
<feature type="coiled-coil region" evidence="1">
    <location>
        <begin position="291"/>
        <end position="329"/>
    </location>
</feature>
<dbReference type="PANTHER" id="PTHR39960">
    <property type="entry name" value="LD34147P"/>
    <property type="match status" value="1"/>
</dbReference>
<dbReference type="AlphaFoldDB" id="A0A1A9WUD0"/>
<dbReference type="GO" id="GO:0005886">
    <property type="term" value="C:plasma membrane"/>
    <property type="evidence" value="ECO:0007669"/>
    <property type="project" value="TreeGrafter"/>
</dbReference>
<keyword evidence="1" id="KW-0175">Coiled coil</keyword>
<reference evidence="3" key="2">
    <citation type="submission" date="2020-05" db="UniProtKB">
        <authorList>
            <consortium name="EnsemblMetazoa"/>
        </authorList>
    </citation>
    <scope>IDENTIFICATION</scope>
    <source>
        <strain evidence="3">IAEA</strain>
    </source>
</reference>
<evidence type="ECO:0000313" key="4">
    <source>
        <dbReference type="Proteomes" id="UP000091820"/>
    </source>
</evidence>